<proteinExistence type="predicted"/>
<dbReference type="EMBL" id="CH964232">
    <property type="protein sequence ID" value="EDW81700.2"/>
    <property type="molecule type" value="Genomic_DNA"/>
</dbReference>
<dbReference type="SMART" id="SM00697">
    <property type="entry name" value="DM8"/>
    <property type="match status" value="1"/>
</dbReference>
<dbReference type="eggNOG" id="ENOG502T73S">
    <property type="taxonomic scope" value="Eukaryota"/>
</dbReference>
<accession>B4N9M4</accession>
<dbReference type="AlphaFoldDB" id="B4N9M4"/>
<dbReference type="KEGG" id="dwi:6647521"/>
<dbReference type="PANTHER" id="PTHR20898:SF0">
    <property type="entry name" value="DAEDALUS ON 3-RELATED"/>
    <property type="match status" value="1"/>
</dbReference>
<evidence type="ECO:0000313" key="3">
    <source>
        <dbReference type="Proteomes" id="UP000007798"/>
    </source>
</evidence>
<keyword evidence="1" id="KW-0732">Signal</keyword>
<dbReference type="Proteomes" id="UP000007798">
    <property type="component" value="Unassembled WGS sequence"/>
</dbReference>
<dbReference type="HOGENOM" id="CLU_119222_0_0_1"/>
<organism evidence="2 3">
    <name type="scientific">Drosophila willistoni</name>
    <name type="common">Fruit fly</name>
    <dbReference type="NCBI Taxonomy" id="7260"/>
    <lineage>
        <taxon>Eukaryota</taxon>
        <taxon>Metazoa</taxon>
        <taxon>Ecdysozoa</taxon>
        <taxon>Arthropoda</taxon>
        <taxon>Hexapoda</taxon>
        <taxon>Insecta</taxon>
        <taxon>Pterygota</taxon>
        <taxon>Neoptera</taxon>
        <taxon>Endopterygota</taxon>
        <taxon>Diptera</taxon>
        <taxon>Brachycera</taxon>
        <taxon>Muscomorpha</taxon>
        <taxon>Ephydroidea</taxon>
        <taxon>Drosophilidae</taxon>
        <taxon>Drosophila</taxon>
        <taxon>Sophophora</taxon>
    </lineage>
</organism>
<dbReference type="InParanoid" id="B4N9M4"/>
<feature type="chain" id="PRO_5006458284" evidence="1">
    <location>
        <begin position="24"/>
        <end position="201"/>
    </location>
</feature>
<name>B4N9M4_DROWI</name>
<dbReference type="PANTHER" id="PTHR20898">
    <property type="entry name" value="DAEDALUS ON 3-RELATED-RELATED"/>
    <property type="match status" value="1"/>
</dbReference>
<dbReference type="Pfam" id="PF06477">
    <property type="entry name" value="DUF1091"/>
    <property type="match status" value="1"/>
</dbReference>
<keyword evidence="3" id="KW-1185">Reference proteome</keyword>
<gene>
    <name evidence="2" type="primary">Dwil\GK10877</name>
    <name evidence="2" type="ORF">Dwil_GK10877</name>
</gene>
<dbReference type="InterPro" id="IPR010512">
    <property type="entry name" value="DUF1091"/>
</dbReference>
<dbReference type="OrthoDB" id="7931313at2759"/>
<feature type="signal peptide" evidence="1">
    <location>
        <begin position="1"/>
        <end position="23"/>
    </location>
</feature>
<reference evidence="2 3" key="1">
    <citation type="journal article" date="2007" name="Nature">
        <title>Evolution of genes and genomes on the Drosophila phylogeny.</title>
        <authorList>
            <consortium name="Drosophila 12 Genomes Consortium"/>
            <person name="Clark A.G."/>
            <person name="Eisen M.B."/>
            <person name="Smith D.R."/>
            <person name="Bergman C.M."/>
            <person name="Oliver B."/>
            <person name="Markow T.A."/>
            <person name="Kaufman T.C."/>
            <person name="Kellis M."/>
            <person name="Gelbart W."/>
            <person name="Iyer V.N."/>
            <person name="Pollard D.A."/>
            <person name="Sackton T.B."/>
            <person name="Larracuente A.M."/>
            <person name="Singh N.D."/>
            <person name="Abad J.P."/>
            <person name="Abt D.N."/>
            <person name="Adryan B."/>
            <person name="Aguade M."/>
            <person name="Akashi H."/>
            <person name="Anderson W.W."/>
            <person name="Aquadro C.F."/>
            <person name="Ardell D.H."/>
            <person name="Arguello R."/>
            <person name="Artieri C.G."/>
            <person name="Barbash D.A."/>
            <person name="Barker D."/>
            <person name="Barsanti P."/>
            <person name="Batterham P."/>
            <person name="Batzoglou S."/>
            <person name="Begun D."/>
            <person name="Bhutkar A."/>
            <person name="Blanco E."/>
            <person name="Bosak S.A."/>
            <person name="Bradley R.K."/>
            <person name="Brand A.D."/>
            <person name="Brent M.R."/>
            <person name="Brooks A.N."/>
            <person name="Brown R.H."/>
            <person name="Butlin R.K."/>
            <person name="Caggese C."/>
            <person name="Calvi B.R."/>
            <person name="Bernardo de Carvalho A."/>
            <person name="Caspi A."/>
            <person name="Castrezana S."/>
            <person name="Celniker S.E."/>
            <person name="Chang J.L."/>
            <person name="Chapple C."/>
            <person name="Chatterji S."/>
            <person name="Chinwalla A."/>
            <person name="Civetta A."/>
            <person name="Clifton S.W."/>
            <person name="Comeron J.M."/>
            <person name="Costello J.C."/>
            <person name="Coyne J.A."/>
            <person name="Daub J."/>
            <person name="David R.G."/>
            <person name="Delcher A.L."/>
            <person name="Delehaunty K."/>
            <person name="Do C.B."/>
            <person name="Ebling H."/>
            <person name="Edwards K."/>
            <person name="Eickbush T."/>
            <person name="Evans J.D."/>
            <person name="Filipski A."/>
            <person name="Findeiss S."/>
            <person name="Freyhult E."/>
            <person name="Fulton L."/>
            <person name="Fulton R."/>
            <person name="Garcia A.C."/>
            <person name="Gardiner A."/>
            <person name="Garfield D.A."/>
            <person name="Garvin B.E."/>
            <person name="Gibson G."/>
            <person name="Gilbert D."/>
            <person name="Gnerre S."/>
            <person name="Godfrey J."/>
            <person name="Good R."/>
            <person name="Gotea V."/>
            <person name="Gravely B."/>
            <person name="Greenberg A.J."/>
            <person name="Griffiths-Jones S."/>
            <person name="Gross S."/>
            <person name="Guigo R."/>
            <person name="Gustafson E.A."/>
            <person name="Haerty W."/>
            <person name="Hahn M.W."/>
            <person name="Halligan D.L."/>
            <person name="Halpern A.L."/>
            <person name="Halter G.M."/>
            <person name="Han M.V."/>
            <person name="Heger A."/>
            <person name="Hillier L."/>
            <person name="Hinrichs A.S."/>
            <person name="Holmes I."/>
            <person name="Hoskins R.A."/>
            <person name="Hubisz M.J."/>
            <person name="Hultmark D."/>
            <person name="Huntley M.A."/>
            <person name="Jaffe D.B."/>
            <person name="Jagadeeshan S."/>
            <person name="Jeck W.R."/>
            <person name="Johnson J."/>
            <person name="Jones C.D."/>
            <person name="Jordan W.C."/>
            <person name="Karpen G.H."/>
            <person name="Kataoka E."/>
            <person name="Keightley P.D."/>
            <person name="Kheradpour P."/>
            <person name="Kirkness E.F."/>
            <person name="Koerich L.B."/>
            <person name="Kristiansen K."/>
            <person name="Kudrna D."/>
            <person name="Kulathinal R.J."/>
            <person name="Kumar S."/>
            <person name="Kwok R."/>
            <person name="Lander E."/>
            <person name="Langley C.H."/>
            <person name="Lapoint R."/>
            <person name="Lazzaro B.P."/>
            <person name="Lee S.J."/>
            <person name="Levesque L."/>
            <person name="Li R."/>
            <person name="Lin C.F."/>
            <person name="Lin M.F."/>
            <person name="Lindblad-Toh K."/>
            <person name="Llopart A."/>
            <person name="Long M."/>
            <person name="Low L."/>
            <person name="Lozovsky E."/>
            <person name="Lu J."/>
            <person name="Luo M."/>
            <person name="Machado C.A."/>
            <person name="Makalowski W."/>
            <person name="Marzo M."/>
            <person name="Matsuda M."/>
            <person name="Matzkin L."/>
            <person name="McAllister B."/>
            <person name="McBride C.S."/>
            <person name="McKernan B."/>
            <person name="McKernan K."/>
            <person name="Mendez-Lago M."/>
            <person name="Minx P."/>
            <person name="Mollenhauer M.U."/>
            <person name="Montooth K."/>
            <person name="Mount S.M."/>
            <person name="Mu X."/>
            <person name="Myers E."/>
            <person name="Negre B."/>
            <person name="Newfeld S."/>
            <person name="Nielsen R."/>
            <person name="Noor M.A."/>
            <person name="O'Grady P."/>
            <person name="Pachter L."/>
            <person name="Papaceit M."/>
            <person name="Parisi M.J."/>
            <person name="Parisi M."/>
            <person name="Parts L."/>
            <person name="Pedersen J.S."/>
            <person name="Pesole G."/>
            <person name="Phillippy A.M."/>
            <person name="Ponting C.P."/>
            <person name="Pop M."/>
            <person name="Porcelli D."/>
            <person name="Powell J.R."/>
            <person name="Prohaska S."/>
            <person name="Pruitt K."/>
            <person name="Puig M."/>
            <person name="Quesneville H."/>
            <person name="Ram K.R."/>
            <person name="Rand D."/>
            <person name="Rasmussen M.D."/>
            <person name="Reed L.K."/>
            <person name="Reenan R."/>
            <person name="Reily A."/>
            <person name="Remington K.A."/>
            <person name="Rieger T.T."/>
            <person name="Ritchie M.G."/>
            <person name="Robin C."/>
            <person name="Rogers Y.H."/>
            <person name="Rohde C."/>
            <person name="Rozas J."/>
            <person name="Rubenfield M.J."/>
            <person name="Ruiz A."/>
            <person name="Russo S."/>
            <person name="Salzberg S.L."/>
            <person name="Sanchez-Gracia A."/>
            <person name="Saranga D.J."/>
            <person name="Sato H."/>
            <person name="Schaeffer S.W."/>
            <person name="Schatz M.C."/>
            <person name="Schlenke T."/>
            <person name="Schwartz R."/>
            <person name="Segarra C."/>
            <person name="Singh R.S."/>
            <person name="Sirot L."/>
            <person name="Sirota M."/>
            <person name="Sisneros N.B."/>
            <person name="Smith C.D."/>
            <person name="Smith T.F."/>
            <person name="Spieth J."/>
            <person name="Stage D.E."/>
            <person name="Stark A."/>
            <person name="Stephan W."/>
            <person name="Strausberg R.L."/>
            <person name="Strempel S."/>
            <person name="Sturgill D."/>
            <person name="Sutton G."/>
            <person name="Sutton G.G."/>
            <person name="Tao W."/>
            <person name="Teichmann S."/>
            <person name="Tobari Y.N."/>
            <person name="Tomimura Y."/>
            <person name="Tsolas J.M."/>
            <person name="Valente V.L."/>
            <person name="Venter E."/>
            <person name="Venter J.C."/>
            <person name="Vicario S."/>
            <person name="Vieira F.G."/>
            <person name="Vilella A.J."/>
            <person name="Villasante A."/>
            <person name="Walenz B."/>
            <person name="Wang J."/>
            <person name="Wasserman M."/>
            <person name="Watts T."/>
            <person name="Wilson D."/>
            <person name="Wilson R.K."/>
            <person name="Wing R.A."/>
            <person name="Wolfner M.F."/>
            <person name="Wong A."/>
            <person name="Wong G.K."/>
            <person name="Wu C.I."/>
            <person name="Wu G."/>
            <person name="Yamamoto D."/>
            <person name="Yang H.P."/>
            <person name="Yang S.P."/>
            <person name="Yorke J.A."/>
            <person name="Yoshida K."/>
            <person name="Zdobnov E."/>
            <person name="Zhang P."/>
            <person name="Zhang Y."/>
            <person name="Zimin A.V."/>
            <person name="Baldwin J."/>
            <person name="Abdouelleil A."/>
            <person name="Abdulkadir J."/>
            <person name="Abebe A."/>
            <person name="Abera B."/>
            <person name="Abreu J."/>
            <person name="Acer S.C."/>
            <person name="Aftuck L."/>
            <person name="Alexander A."/>
            <person name="An P."/>
            <person name="Anderson E."/>
            <person name="Anderson S."/>
            <person name="Arachi H."/>
            <person name="Azer M."/>
            <person name="Bachantsang P."/>
            <person name="Barry A."/>
            <person name="Bayul T."/>
            <person name="Berlin A."/>
            <person name="Bessette D."/>
            <person name="Bloom T."/>
            <person name="Blye J."/>
            <person name="Boguslavskiy L."/>
            <person name="Bonnet C."/>
            <person name="Boukhgalter B."/>
            <person name="Bourzgui I."/>
            <person name="Brown A."/>
            <person name="Cahill P."/>
            <person name="Channer S."/>
            <person name="Cheshatsang Y."/>
            <person name="Chuda L."/>
            <person name="Citroen M."/>
            <person name="Collymore A."/>
            <person name="Cooke P."/>
            <person name="Costello M."/>
            <person name="D'Aco K."/>
            <person name="Daza R."/>
            <person name="De Haan G."/>
            <person name="DeGray S."/>
            <person name="DeMaso C."/>
            <person name="Dhargay N."/>
            <person name="Dooley K."/>
            <person name="Dooley E."/>
            <person name="Doricent M."/>
            <person name="Dorje P."/>
            <person name="Dorjee K."/>
            <person name="Dupes A."/>
            <person name="Elong R."/>
            <person name="Falk J."/>
            <person name="Farina A."/>
            <person name="Faro S."/>
            <person name="Ferguson D."/>
            <person name="Fisher S."/>
            <person name="Foley C.D."/>
            <person name="Franke A."/>
            <person name="Friedrich D."/>
            <person name="Gadbois L."/>
            <person name="Gearin G."/>
            <person name="Gearin C.R."/>
            <person name="Giannoukos G."/>
            <person name="Goode T."/>
            <person name="Graham J."/>
            <person name="Grandbois E."/>
            <person name="Grewal S."/>
            <person name="Gyaltsen K."/>
            <person name="Hafez N."/>
            <person name="Hagos B."/>
            <person name="Hall J."/>
            <person name="Henson C."/>
            <person name="Hollinger A."/>
            <person name="Honan T."/>
            <person name="Huard M.D."/>
            <person name="Hughes L."/>
            <person name="Hurhula B."/>
            <person name="Husby M.E."/>
            <person name="Kamat A."/>
            <person name="Kanga B."/>
            <person name="Kashin S."/>
            <person name="Khazanovich D."/>
            <person name="Kisner P."/>
            <person name="Lance K."/>
            <person name="Lara M."/>
            <person name="Lee W."/>
            <person name="Lennon N."/>
            <person name="Letendre F."/>
            <person name="LeVine R."/>
            <person name="Lipovsky A."/>
            <person name="Liu X."/>
            <person name="Liu J."/>
            <person name="Liu S."/>
            <person name="Lokyitsang T."/>
            <person name="Lokyitsang Y."/>
            <person name="Lubonja R."/>
            <person name="Lui A."/>
            <person name="MacDonald P."/>
            <person name="Magnisalis V."/>
            <person name="Maru K."/>
            <person name="Matthews C."/>
            <person name="McCusker W."/>
            <person name="McDonough S."/>
            <person name="Mehta T."/>
            <person name="Meldrim J."/>
            <person name="Meneus L."/>
            <person name="Mihai O."/>
            <person name="Mihalev A."/>
            <person name="Mihova T."/>
            <person name="Mittelman R."/>
            <person name="Mlenga V."/>
            <person name="Montmayeur A."/>
            <person name="Mulrain L."/>
            <person name="Navidi A."/>
            <person name="Naylor J."/>
            <person name="Negash T."/>
            <person name="Nguyen T."/>
            <person name="Nguyen N."/>
            <person name="Nicol R."/>
            <person name="Norbu C."/>
            <person name="Norbu N."/>
            <person name="Novod N."/>
            <person name="O'Neill B."/>
            <person name="Osman S."/>
            <person name="Markiewicz E."/>
            <person name="Oyono O.L."/>
            <person name="Patti C."/>
            <person name="Phunkhang P."/>
            <person name="Pierre F."/>
            <person name="Priest M."/>
            <person name="Raghuraman S."/>
            <person name="Rege F."/>
            <person name="Reyes R."/>
            <person name="Rise C."/>
            <person name="Rogov P."/>
            <person name="Ross K."/>
            <person name="Ryan E."/>
            <person name="Settipalli S."/>
            <person name="Shea T."/>
            <person name="Sherpa N."/>
            <person name="Shi L."/>
            <person name="Shih D."/>
            <person name="Sparrow T."/>
            <person name="Spaulding J."/>
            <person name="Stalker J."/>
            <person name="Stange-Thomann N."/>
            <person name="Stavropoulos S."/>
            <person name="Stone C."/>
            <person name="Strader C."/>
            <person name="Tesfaye S."/>
            <person name="Thomson T."/>
            <person name="Thoulutsang Y."/>
            <person name="Thoulutsang D."/>
            <person name="Topham K."/>
            <person name="Topping I."/>
            <person name="Tsamla T."/>
            <person name="Vassiliev H."/>
            <person name="Vo A."/>
            <person name="Wangchuk T."/>
            <person name="Wangdi T."/>
            <person name="Weiand M."/>
            <person name="Wilkinson J."/>
            <person name="Wilson A."/>
            <person name="Yadav S."/>
            <person name="Young G."/>
            <person name="Yu Q."/>
            <person name="Zembek L."/>
            <person name="Zhong D."/>
            <person name="Zimmer A."/>
            <person name="Zwirko Z."/>
            <person name="Jaffe D.B."/>
            <person name="Alvarez P."/>
            <person name="Brockman W."/>
            <person name="Butler J."/>
            <person name="Chin C."/>
            <person name="Gnerre S."/>
            <person name="Grabherr M."/>
            <person name="Kleber M."/>
            <person name="Mauceli E."/>
            <person name="MacCallum I."/>
        </authorList>
    </citation>
    <scope>NUCLEOTIDE SEQUENCE [LARGE SCALE GENOMIC DNA]</scope>
    <source>
        <strain evidence="3">Tucson 14030-0811.24</strain>
    </source>
</reference>
<evidence type="ECO:0000256" key="1">
    <source>
        <dbReference type="SAM" id="SignalP"/>
    </source>
</evidence>
<protein>
    <submittedName>
        <fullName evidence="2">Uncharacterized protein</fullName>
    </submittedName>
</protein>
<sequence>MKLLLCGLFVFLLENCLFRDAQMEVDVFFDDEDKPTKLTPQRADIKIHHINAFGEGRFMKVKTHIYEDRTHFDMHAELFKQLGSNYLIMNIRMRAKPEGKDSFVKLFEWKGLDFCGFLTEYNTNPMMQNFLKKSMQLSDVIVCPVRVGNYSVTNVSVVDNVHAENFQNGTYKLFFEIIEETGESPKLFAFQVTTIIRIFDI</sequence>
<evidence type="ECO:0000313" key="2">
    <source>
        <dbReference type="EMBL" id="EDW81700.2"/>
    </source>
</evidence>